<dbReference type="GO" id="GO:0097550">
    <property type="term" value="C:transcription preinitiation complex"/>
    <property type="evidence" value="ECO:0007669"/>
    <property type="project" value="TreeGrafter"/>
</dbReference>
<feature type="region of interest" description="Disordered" evidence="5">
    <location>
        <begin position="49"/>
        <end position="69"/>
    </location>
</feature>
<dbReference type="PANTHER" id="PTHR11618">
    <property type="entry name" value="TRANSCRIPTION INITIATION FACTOR IIB-RELATED"/>
    <property type="match status" value="1"/>
</dbReference>
<evidence type="ECO:0000256" key="2">
    <source>
        <dbReference type="ARBA" id="ARBA00023015"/>
    </source>
</evidence>
<keyword evidence="8" id="KW-1185">Reference proteome</keyword>
<dbReference type="InterPro" id="IPR013150">
    <property type="entry name" value="TFIIB_cyclin"/>
</dbReference>
<dbReference type="SUPFAM" id="SSF57783">
    <property type="entry name" value="Zinc beta-ribbon"/>
    <property type="match status" value="1"/>
</dbReference>
<dbReference type="FunFam" id="1.10.472.170:FF:000001">
    <property type="entry name" value="Transcription initiation factor IIB"/>
    <property type="match status" value="1"/>
</dbReference>
<evidence type="ECO:0000313" key="7">
    <source>
        <dbReference type="EMBL" id="GJN15112.1"/>
    </source>
</evidence>
<evidence type="ECO:0000256" key="5">
    <source>
        <dbReference type="SAM" id="MobiDB-lite"/>
    </source>
</evidence>
<dbReference type="GO" id="GO:0008270">
    <property type="term" value="F:zinc ion binding"/>
    <property type="evidence" value="ECO:0007669"/>
    <property type="project" value="UniProtKB-KW"/>
</dbReference>
<dbReference type="InterPro" id="IPR013137">
    <property type="entry name" value="Znf_TFIIB"/>
</dbReference>
<dbReference type="PROSITE" id="PS51134">
    <property type="entry name" value="ZF_TFIIB"/>
    <property type="match status" value="1"/>
</dbReference>
<dbReference type="FunFam" id="1.10.472.10:FF:000083">
    <property type="entry name" value="Transcription initiation factor IIB"/>
    <property type="match status" value="1"/>
</dbReference>
<dbReference type="PANTHER" id="PTHR11618:SF24">
    <property type="entry name" value="OS03G0193600 PROTEIN"/>
    <property type="match status" value="1"/>
</dbReference>
<evidence type="ECO:0000259" key="6">
    <source>
        <dbReference type="PROSITE" id="PS51134"/>
    </source>
</evidence>
<dbReference type="GO" id="GO:0005634">
    <property type="term" value="C:nucleus"/>
    <property type="evidence" value="ECO:0007669"/>
    <property type="project" value="TreeGrafter"/>
</dbReference>
<dbReference type="InterPro" id="IPR036915">
    <property type="entry name" value="Cyclin-like_sf"/>
</dbReference>
<reference evidence="7" key="1">
    <citation type="journal article" date="2018" name="DNA Res.">
        <title>Multiple hybrid de novo genome assembly of finger millet, an orphan allotetraploid crop.</title>
        <authorList>
            <person name="Hatakeyama M."/>
            <person name="Aluri S."/>
            <person name="Balachadran M.T."/>
            <person name="Sivarajan S.R."/>
            <person name="Patrignani A."/>
            <person name="Gruter S."/>
            <person name="Poveda L."/>
            <person name="Shimizu-Inatsugi R."/>
            <person name="Baeten J."/>
            <person name="Francoijs K.J."/>
            <person name="Nataraja K.N."/>
            <person name="Reddy Y.A.N."/>
            <person name="Phadnis S."/>
            <person name="Ravikumar R.L."/>
            <person name="Schlapbach R."/>
            <person name="Sreeman S.M."/>
            <person name="Shimizu K.K."/>
        </authorList>
    </citation>
    <scope>NUCLEOTIDE SEQUENCE</scope>
</reference>
<dbReference type="SUPFAM" id="SSF47954">
    <property type="entry name" value="Cyclin-like"/>
    <property type="match status" value="2"/>
</dbReference>
<name>A0AAV5DXE1_ELECO</name>
<dbReference type="Proteomes" id="UP001054889">
    <property type="component" value="Unassembled WGS sequence"/>
</dbReference>
<proteinExistence type="inferred from homology"/>
<gene>
    <name evidence="7" type="primary">gb02003</name>
    <name evidence="7" type="ORF">PR202_gb02003</name>
</gene>
<feature type="domain" description="TFIIB-type" evidence="6">
    <location>
        <begin position="4"/>
        <end position="37"/>
    </location>
</feature>
<feature type="compositionally biased region" description="Basic and acidic residues" evidence="5">
    <location>
        <begin position="49"/>
        <end position="62"/>
    </location>
</feature>
<evidence type="ECO:0000256" key="3">
    <source>
        <dbReference type="ARBA" id="ARBA00023163"/>
    </source>
</evidence>
<dbReference type="Gene3D" id="1.10.472.170">
    <property type="match status" value="1"/>
</dbReference>
<evidence type="ECO:0000256" key="1">
    <source>
        <dbReference type="ARBA" id="ARBA00010857"/>
    </source>
</evidence>
<protein>
    <recommendedName>
        <fullName evidence="6">TFIIB-type domain-containing protein</fullName>
    </recommendedName>
</protein>
<reference evidence="7" key="2">
    <citation type="submission" date="2021-12" db="EMBL/GenBank/DDBJ databases">
        <title>Resequencing data analysis of finger millet.</title>
        <authorList>
            <person name="Hatakeyama M."/>
            <person name="Aluri S."/>
            <person name="Balachadran M.T."/>
            <person name="Sivarajan S.R."/>
            <person name="Poveda L."/>
            <person name="Shimizu-Inatsugi R."/>
            <person name="Schlapbach R."/>
            <person name="Sreeman S.M."/>
            <person name="Shimizu K.K."/>
        </authorList>
    </citation>
    <scope>NUCLEOTIDE SEQUENCE</scope>
</reference>
<keyword evidence="2" id="KW-0805">Transcription regulation</keyword>
<dbReference type="SMART" id="SM00385">
    <property type="entry name" value="CYCLIN"/>
    <property type="match status" value="2"/>
</dbReference>
<dbReference type="Gene3D" id="1.10.472.10">
    <property type="entry name" value="Cyclin-like"/>
    <property type="match status" value="1"/>
</dbReference>
<sequence length="307" mass="33633">MHGATETFCPDCRRATEVVLDHSTGDTICTECALVLEAHYIDEGSEWRNFADDGGGEDRDPSRVGGPTDPFLKENHLITRIVVPGPFKSKDGGAALPRMRVVGEPDPESTLVEAFHGIADMAERLGLVATIRDRAKEVYKRMDEARQCPRGKKRDVFYAACLYVACRNEGKPRTYKELATATSAGPAAKKDIGKLTTVIKKVLGEEEGQVMDIGVVRAADYLRRFCSRLGMGNQEMRAAEEATRRLEDGLDVRRNPESIAAAISYMVVQRAGAKRTVRDVAMATGVAEGTIKEAHKDLIPHAELLFG</sequence>
<dbReference type="GO" id="GO:0070897">
    <property type="term" value="P:transcription preinitiation complex assembly"/>
    <property type="evidence" value="ECO:0007669"/>
    <property type="project" value="InterPro"/>
</dbReference>
<accession>A0AAV5DXE1</accession>
<keyword evidence="4" id="KW-0862">Zinc</keyword>
<dbReference type="InterPro" id="IPR000812">
    <property type="entry name" value="TFIIB"/>
</dbReference>
<keyword evidence="4" id="KW-0479">Metal-binding</keyword>
<dbReference type="GO" id="GO:0017025">
    <property type="term" value="F:TBP-class protein binding"/>
    <property type="evidence" value="ECO:0007669"/>
    <property type="project" value="InterPro"/>
</dbReference>
<organism evidence="7 8">
    <name type="scientific">Eleusine coracana subsp. coracana</name>
    <dbReference type="NCBI Taxonomy" id="191504"/>
    <lineage>
        <taxon>Eukaryota</taxon>
        <taxon>Viridiplantae</taxon>
        <taxon>Streptophyta</taxon>
        <taxon>Embryophyta</taxon>
        <taxon>Tracheophyta</taxon>
        <taxon>Spermatophyta</taxon>
        <taxon>Magnoliopsida</taxon>
        <taxon>Liliopsida</taxon>
        <taxon>Poales</taxon>
        <taxon>Poaceae</taxon>
        <taxon>PACMAD clade</taxon>
        <taxon>Chloridoideae</taxon>
        <taxon>Cynodonteae</taxon>
        <taxon>Eleusininae</taxon>
        <taxon>Eleusine</taxon>
    </lineage>
</organism>
<comment type="caution">
    <text evidence="7">The sequence shown here is derived from an EMBL/GenBank/DDBJ whole genome shotgun (WGS) entry which is preliminary data.</text>
</comment>
<dbReference type="EMBL" id="BQKI01000071">
    <property type="protein sequence ID" value="GJN15112.1"/>
    <property type="molecule type" value="Genomic_DNA"/>
</dbReference>
<dbReference type="AlphaFoldDB" id="A0AAV5DXE1"/>
<comment type="similarity">
    <text evidence="1">Belongs to the TFIIB family.</text>
</comment>
<keyword evidence="4" id="KW-0863">Zinc-finger</keyword>
<dbReference type="InterPro" id="IPR013763">
    <property type="entry name" value="Cyclin-like_dom"/>
</dbReference>
<evidence type="ECO:0000256" key="4">
    <source>
        <dbReference type="PROSITE-ProRule" id="PRU00469"/>
    </source>
</evidence>
<dbReference type="PRINTS" id="PR00685">
    <property type="entry name" value="TIFACTORIIB"/>
</dbReference>
<evidence type="ECO:0000313" key="8">
    <source>
        <dbReference type="Proteomes" id="UP001054889"/>
    </source>
</evidence>
<dbReference type="Pfam" id="PF08271">
    <property type="entry name" value="Zn_Ribbon_TF"/>
    <property type="match status" value="1"/>
</dbReference>
<dbReference type="Pfam" id="PF00382">
    <property type="entry name" value="TFIIB"/>
    <property type="match status" value="2"/>
</dbReference>
<keyword evidence="3" id="KW-0804">Transcription</keyword>